<sequence>MQSRLLDPRSLCFQNYVAPEVIKGQYHPAPADMWSLGVVTYVLMSRMLPFDADTTEGIQRNILSGRFVFKGGAWAGASEASKHFVRSLLLKSADLRLTAAGAQKHDWLREAEDLSQTPRKDSTFREEVTRSLLSFREANPMKQLALEVVARTLDPTQIRQLAEEFDRADNNNNGEVSLAEFKRWLEANGAARGMADEDVEASFNSVDVDHSGFIHFNEFLAATIQQRHMDEQSLRPAFDRLDRSHTGFINLDDVTLTTGAAANEEESRVLVGHFDMNGDGQISFEEFVNGMRRMGGSSRDGGGLLSIPPAATPAPPASASGSPREDATTVPEREPA</sequence>
<keyword evidence="5" id="KW-0547">Nucleotide-binding</keyword>
<evidence type="ECO:0000256" key="4">
    <source>
        <dbReference type="ARBA" id="ARBA00022737"/>
    </source>
</evidence>
<feature type="domain" description="EF-hand" evidence="12">
    <location>
        <begin position="194"/>
        <end position="229"/>
    </location>
</feature>
<dbReference type="InterPro" id="IPR000719">
    <property type="entry name" value="Prot_kinase_dom"/>
</dbReference>
<evidence type="ECO:0000256" key="5">
    <source>
        <dbReference type="ARBA" id="ARBA00022741"/>
    </source>
</evidence>
<evidence type="ECO:0000256" key="6">
    <source>
        <dbReference type="ARBA" id="ARBA00022777"/>
    </source>
</evidence>
<evidence type="ECO:0000256" key="9">
    <source>
        <dbReference type="ARBA" id="ARBA00024334"/>
    </source>
</evidence>
<evidence type="ECO:0000259" key="12">
    <source>
        <dbReference type="PROSITE" id="PS50222"/>
    </source>
</evidence>
<dbReference type="Gene3D" id="1.10.510.10">
    <property type="entry name" value="Transferase(Phosphotransferase) domain 1"/>
    <property type="match status" value="1"/>
</dbReference>
<comment type="similarity">
    <text evidence="9">Belongs to the protein kinase superfamily. Ser/Thr protein kinase family. CDPK subfamily.</text>
</comment>
<evidence type="ECO:0000313" key="13">
    <source>
        <dbReference type="EMBL" id="CBN77927.1"/>
    </source>
</evidence>
<dbReference type="PANTHER" id="PTHR24349">
    <property type="entry name" value="SERINE/THREONINE-PROTEIN KINASE"/>
    <property type="match status" value="1"/>
</dbReference>
<dbReference type="InterPro" id="IPR011009">
    <property type="entry name" value="Kinase-like_dom_sf"/>
</dbReference>
<dbReference type="AlphaFoldDB" id="D8LT00"/>
<keyword evidence="3 13" id="KW-0808">Transferase</keyword>
<dbReference type="PROSITE" id="PS50222">
    <property type="entry name" value="EF_HAND_2"/>
    <property type="match status" value="3"/>
</dbReference>
<evidence type="ECO:0000256" key="2">
    <source>
        <dbReference type="ARBA" id="ARBA00022527"/>
    </source>
</evidence>
<feature type="domain" description="Protein kinase" evidence="11">
    <location>
        <begin position="1"/>
        <end position="108"/>
    </location>
</feature>
<dbReference type="SMART" id="SM00054">
    <property type="entry name" value="EFh"/>
    <property type="match status" value="3"/>
</dbReference>
<evidence type="ECO:0000313" key="14">
    <source>
        <dbReference type="Proteomes" id="UP000002630"/>
    </source>
</evidence>
<dbReference type="Pfam" id="PF13499">
    <property type="entry name" value="EF-hand_7"/>
    <property type="match status" value="2"/>
</dbReference>
<evidence type="ECO:0000256" key="8">
    <source>
        <dbReference type="ARBA" id="ARBA00022840"/>
    </source>
</evidence>
<protein>
    <submittedName>
        <fullName evidence="13">N/a</fullName>
        <ecNumber evidence="13">2.7.11.1</ecNumber>
    </submittedName>
</protein>
<dbReference type="STRING" id="2880.D8LT00"/>
<feature type="region of interest" description="Disordered" evidence="10">
    <location>
        <begin position="293"/>
        <end position="336"/>
    </location>
</feature>
<dbReference type="InterPro" id="IPR018247">
    <property type="entry name" value="EF_Hand_1_Ca_BS"/>
</dbReference>
<dbReference type="InterPro" id="IPR050205">
    <property type="entry name" value="CDPK_Ser/Thr_kinases"/>
</dbReference>
<dbReference type="EMBL" id="FN649760">
    <property type="protein sequence ID" value="CBN77927.1"/>
    <property type="molecule type" value="Genomic_DNA"/>
</dbReference>
<evidence type="ECO:0000259" key="11">
    <source>
        <dbReference type="PROSITE" id="PS50011"/>
    </source>
</evidence>
<name>D8LT00_ECTSI</name>
<evidence type="ECO:0000256" key="7">
    <source>
        <dbReference type="ARBA" id="ARBA00022837"/>
    </source>
</evidence>
<dbReference type="GO" id="GO:0005509">
    <property type="term" value="F:calcium ion binding"/>
    <property type="evidence" value="ECO:0007669"/>
    <property type="project" value="InterPro"/>
</dbReference>
<dbReference type="InParanoid" id="D8LT00"/>
<dbReference type="InterPro" id="IPR002048">
    <property type="entry name" value="EF_hand_dom"/>
</dbReference>
<dbReference type="InterPro" id="IPR011992">
    <property type="entry name" value="EF-hand-dom_pair"/>
</dbReference>
<feature type="domain" description="EF-hand" evidence="12">
    <location>
        <begin position="156"/>
        <end position="191"/>
    </location>
</feature>
<organism evidence="13 14">
    <name type="scientific">Ectocarpus siliculosus</name>
    <name type="common">Brown alga</name>
    <name type="synonym">Conferva siliculosa</name>
    <dbReference type="NCBI Taxonomy" id="2880"/>
    <lineage>
        <taxon>Eukaryota</taxon>
        <taxon>Sar</taxon>
        <taxon>Stramenopiles</taxon>
        <taxon>Ochrophyta</taxon>
        <taxon>PX clade</taxon>
        <taxon>Phaeophyceae</taxon>
        <taxon>Ectocarpales</taxon>
        <taxon>Ectocarpaceae</taxon>
        <taxon>Ectocarpus</taxon>
    </lineage>
</organism>
<dbReference type="FunFam" id="1.10.238.10:FF:000003">
    <property type="entry name" value="Calmodulin A"/>
    <property type="match status" value="1"/>
</dbReference>
<keyword evidence="2" id="KW-0723">Serine/threonine-protein kinase</keyword>
<reference evidence="13 14" key="1">
    <citation type="journal article" date="2010" name="Nature">
        <title>The Ectocarpus genome and the independent evolution of multicellularity in brown algae.</title>
        <authorList>
            <person name="Cock J.M."/>
            <person name="Sterck L."/>
            <person name="Rouze P."/>
            <person name="Scornet D."/>
            <person name="Allen A.E."/>
            <person name="Amoutzias G."/>
            <person name="Anthouard V."/>
            <person name="Artiguenave F."/>
            <person name="Aury J.M."/>
            <person name="Badger J.H."/>
            <person name="Beszteri B."/>
            <person name="Billiau K."/>
            <person name="Bonnet E."/>
            <person name="Bothwell J.H."/>
            <person name="Bowler C."/>
            <person name="Boyen C."/>
            <person name="Brownlee C."/>
            <person name="Carrano C.J."/>
            <person name="Charrier B."/>
            <person name="Cho G.Y."/>
            <person name="Coelho S.M."/>
            <person name="Collen J."/>
            <person name="Corre E."/>
            <person name="Da Silva C."/>
            <person name="Delage L."/>
            <person name="Delaroque N."/>
            <person name="Dittami S.M."/>
            <person name="Doulbeau S."/>
            <person name="Elias M."/>
            <person name="Farnham G."/>
            <person name="Gachon C.M."/>
            <person name="Gschloessl B."/>
            <person name="Heesch S."/>
            <person name="Jabbari K."/>
            <person name="Jubin C."/>
            <person name="Kawai H."/>
            <person name="Kimura K."/>
            <person name="Kloareg B."/>
            <person name="Kupper F.C."/>
            <person name="Lang D."/>
            <person name="Le Bail A."/>
            <person name="Leblanc C."/>
            <person name="Lerouge P."/>
            <person name="Lohr M."/>
            <person name="Lopez P.J."/>
            <person name="Martens C."/>
            <person name="Maumus F."/>
            <person name="Michel G."/>
            <person name="Miranda-Saavedra D."/>
            <person name="Morales J."/>
            <person name="Moreau H."/>
            <person name="Motomura T."/>
            <person name="Nagasato C."/>
            <person name="Napoli C.A."/>
            <person name="Nelson D.R."/>
            <person name="Nyvall-Collen P."/>
            <person name="Peters A.F."/>
            <person name="Pommier C."/>
            <person name="Potin P."/>
            <person name="Poulain J."/>
            <person name="Quesneville H."/>
            <person name="Read B."/>
            <person name="Rensing S.A."/>
            <person name="Ritter A."/>
            <person name="Rousvoal S."/>
            <person name="Samanta M."/>
            <person name="Samson G."/>
            <person name="Schroeder D.C."/>
            <person name="Segurens B."/>
            <person name="Strittmatter M."/>
            <person name="Tonon T."/>
            <person name="Tregear J.W."/>
            <person name="Valentin K."/>
            <person name="von Dassow P."/>
            <person name="Yamagishi T."/>
            <person name="Van de Peer Y."/>
            <person name="Wincker P."/>
        </authorList>
    </citation>
    <scope>NUCLEOTIDE SEQUENCE [LARGE SCALE GENOMIC DNA]</scope>
    <source>
        <strain evidence="14">Ec32 / CCAP1310/4</strain>
    </source>
</reference>
<dbReference type="Gene3D" id="1.10.238.10">
    <property type="entry name" value="EF-hand"/>
    <property type="match status" value="2"/>
</dbReference>
<dbReference type="GO" id="GO:0005524">
    <property type="term" value="F:ATP binding"/>
    <property type="evidence" value="ECO:0007669"/>
    <property type="project" value="UniProtKB-KW"/>
</dbReference>
<gene>
    <name evidence="13" type="primary">CDPK</name>
    <name evidence="13" type="ORF">Esi_0077_0131</name>
</gene>
<keyword evidence="4" id="KW-0677">Repeat</keyword>
<evidence type="ECO:0000256" key="3">
    <source>
        <dbReference type="ARBA" id="ARBA00022679"/>
    </source>
</evidence>
<keyword evidence="6" id="KW-0418">Kinase</keyword>
<dbReference type="PROSITE" id="PS00018">
    <property type="entry name" value="EF_HAND_1"/>
    <property type="match status" value="2"/>
</dbReference>
<dbReference type="EC" id="2.7.11.1" evidence="13"/>
<comment type="cofactor">
    <cofactor evidence="1">
        <name>Mg(2+)</name>
        <dbReference type="ChEBI" id="CHEBI:18420"/>
    </cofactor>
</comment>
<dbReference type="GO" id="GO:0004674">
    <property type="term" value="F:protein serine/threonine kinase activity"/>
    <property type="evidence" value="ECO:0007669"/>
    <property type="project" value="UniProtKB-KW"/>
</dbReference>
<dbReference type="SUPFAM" id="SSF47473">
    <property type="entry name" value="EF-hand"/>
    <property type="match status" value="1"/>
</dbReference>
<keyword evidence="7" id="KW-0106">Calcium</keyword>
<feature type="compositionally biased region" description="Basic and acidic residues" evidence="10">
    <location>
        <begin position="323"/>
        <end position="336"/>
    </location>
</feature>
<keyword evidence="14" id="KW-1185">Reference proteome</keyword>
<accession>D8LT00</accession>
<evidence type="ECO:0000256" key="1">
    <source>
        <dbReference type="ARBA" id="ARBA00001946"/>
    </source>
</evidence>
<dbReference type="PROSITE" id="PS50011">
    <property type="entry name" value="PROTEIN_KINASE_DOM"/>
    <property type="match status" value="1"/>
</dbReference>
<dbReference type="CDD" id="cd00051">
    <property type="entry name" value="EFh"/>
    <property type="match status" value="1"/>
</dbReference>
<dbReference type="Pfam" id="PF00069">
    <property type="entry name" value="Pkinase"/>
    <property type="match status" value="1"/>
</dbReference>
<dbReference type="OrthoDB" id="40902at2759"/>
<keyword evidence="8" id="KW-0067">ATP-binding</keyword>
<dbReference type="SUPFAM" id="SSF56112">
    <property type="entry name" value="Protein kinase-like (PK-like)"/>
    <property type="match status" value="1"/>
</dbReference>
<evidence type="ECO:0000256" key="10">
    <source>
        <dbReference type="SAM" id="MobiDB-lite"/>
    </source>
</evidence>
<proteinExistence type="inferred from homology"/>
<feature type="domain" description="EF-hand" evidence="12">
    <location>
        <begin position="262"/>
        <end position="297"/>
    </location>
</feature>
<dbReference type="Proteomes" id="UP000002630">
    <property type="component" value="Unassembled WGS sequence"/>
</dbReference>